<name>A0ABD1SI62_9LAMI</name>
<evidence type="ECO:0000256" key="1">
    <source>
        <dbReference type="ARBA" id="ARBA00022737"/>
    </source>
</evidence>
<evidence type="ECO:0000313" key="4">
    <source>
        <dbReference type="Proteomes" id="UP001604277"/>
    </source>
</evidence>
<keyword evidence="4" id="KW-1185">Reference proteome</keyword>
<comment type="caution">
    <text evidence="3">The sequence shown here is derived from an EMBL/GenBank/DDBJ whole genome shotgun (WGS) entry which is preliminary data.</text>
</comment>
<evidence type="ECO:0000256" key="2">
    <source>
        <dbReference type="PROSITE-ProRule" id="PRU00708"/>
    </source>
</evidence>
<dbReference type="Proteomes" id="UP001604277">
    <property type="component" value="Unassembled WGS sequence"/>
</dbReference>
<sequence>MIVEQLDNNDCRVSSTTIEKAEEHSAICPVMIPSLLFLISDINSCSSISSCKTIHARIFKSLNYEDGFIGDRLVSLYTELGFFEYAWNLFNEMPKKDLISWNSLISGFSQKGELNYCLNSFHRMKFEMGLEPNEVSLIYIVSACTEMAAFFEGKI</sequence>
<keyword evidence="1" id="KW-0677">Repeat</keyword>
<feature type="repeat" description="PPR" evidence="2">
    <location>
        <begin position="97"/>
        <end position="132"/>
    </location>
</feature>
<organism evidence="3 4">
    <name type="scientific">Forsythia ovata</name>
    <dbReference type="NCBI Taxonomy" id="205694"/>
    <lineage>
        <taxon>Eukaryota</taxon>
        <taxon>Viridiplantae</taxon>
        <taxon>Streptophyta</taxon>
        <taxon>Embryophyta</taxon>
        <taxon>Tracheophyta</taxon>
        <taxon>Spermatophyta</taxon>
        <taxon>Magnoliopsida</taxon>
        <taxon>eudicotyledons</taxon>
        <taxon>Gunneridae</taxon>
        <taxon>Pentapetalae</taxon>
        <taxon>asterids</taxon>
        <taxon>lamiids</taxon>
        <taxon>Lamiales</taxon>
        <taxon>Oleaceae</taxon>
        <taxon>Forsythieae</taxon>
        <taxon>Forsythia</taxon>
    </lineage>
</organism>
<evidence type="ECO:0000313" key="3">
    <source>
        <dbReference type="EMBL" id="KAL2500412.1"/>
    </source>
</evidence>
<dbReference type="AlphaFoldDB" id="A0ABD1SI62"/>
<dbReference type="InterPro" id="IPR002885">
    <property type="entry name" value="PPR_rpt"/>
</dbReference>
<dbReference type="EMBL" id="JBFOLJ010000010">
    <property type="protein sequence ID" value="KAL2500412.1"/>
    <property type="molecule type" value="Genomic_DNA"/>
</dbReference>
<gene>
    <name evidence="3" type="ORF">Fot_34260</name>
</gene>
<dbReference type="InterPro" id="IPR011990">
    <property type="entry name" value="TPR-like_helical_dom_sf"/>
</dbReference>
<reference evidence="4" key="1">
    <citation type="submission" date="2024-07" db="EMBL/GenBank/DDBJ databases">
        <title>Two chromosome-level genome assemblies of Korean endemic species Abeliophyllum distichum and Forsythia ovata (Oleaceae).</title>
        <authorList>
            <person name="Jang H."/>
        </authorList>
    </citation>
    <scope>NUCLEOTIDE SEQUENCE [LARGE SCALE GENOMIC DNA]</scope>
</reference>
<dbReference type="Gene3D" id="1.25.40.10">
    <property type="entry name" value="Tetratricopeptide repeat domain"/>
    <property type="match status" value="1"/>
</dbReference>
<accession>A0ABD1SI62</accession>
<dbReference type="PANTHER" id="PTHR47926">
    <property type="entry name" value="PENTATRICOPEPTIDE REPEAT-CONTAINING PROTEIN"/>
    <property type="match status" value="1"/>
</dbReference>
<dbReference type="PANTHER" id="PTHR47926:SF359">
    <property type="entry name" value="PENTACOTRIPEPTIDE-REPEAT REGION OF PRORP DOMAIN-CONTAINING PROTEIN"/>
    <property type="match status" value="1"/>
</dbReference>
<dbReference type="Pfam" id="PF01535">
    <property type="entry name" value="PPR"/>
    <property type="match status" value="2"/>
</dbReference>
<dbReference type="NCBIfam" id="TIGR00756">
    <property type="entry name" value="PPR"/>
    <property type="match status" value="1"/>
</dbReference>
<proteinExistence type="predicted"/>
<protein>
    <submittedName>
        <fullName evidence="3">Pentatricopeptide repeat-containing protein</fullName>
    </submittedName>
</protein>
<dbReference type="PROSITE" id="PS51375">
    <property type="entry name" value="PPR"/>
    <property type="match status" value="1"/>
</dbReference>
<dbReference type="InterPro" id="IPR046960">
    <property type="entry name" value="PPR_At4g14850-like_plant"/>
</dbReference>